<feature type="compositionally biased region" description="Basic and acidic residues" evidence="8">
    <location>
        <begin position="25"/>
        <end position="40"/>
    </location>
</feature>
<dbReference type="SMART" id="SM00148">
    <property type="entry name" value="PLCXc"/>
    <property type="match status" value="1"/>
</dbReference>
<dbReference type="Gene3D" id="1.10.238.10">
    <property type="entry name" value="EF-hand"/>
    <property type="match status" value="1"/>
</dbReference>
<dbReference type="GO" id="GO:0051209">
    <property type="term" value="P:release of sequestered calcium ion into cytosol"/>
    <property type="evidence" value="ECO:0007669"/>
    <property type="project" value="TreeGrafter"/>
</dbReference>
<dbReference type="GO" id="GO:0004435">
    <property type="term" value="F:phosphatidylinositol-4,5-bisphosphate phospholipase C activity"/>
    <property type="evidence" value="ECO:0007669"/>
    <property type="project" value="UniProtKB-EC"/>
</dbReference>
<dbReference type="EMBL" id="CAJVPS010000025">
    <property type="protein sequence ID" value="CAG8442543.1"/>
    <property type="molecule type" value="Genomic_DNA"/>
</dbReference>
<proteinExistence type="predicted"/>
<dbReference type="AlphaFoldDB" id="A0A9N8YRZ5"/>
<dbReference type="PRINTS" id="PR00390">
    <property type="entry name" value="PHPHLIPASEC"/>
</dbReference>
<dbReference type="GO" id="GO:0016042">
    <property type="term" value="P:lipid catabolic process"/>
    <property type="evidence" value="ECO:0007669"/>
    <property type="project" value="UniProtKB-KW"/>
</dbReference>
<evidence type="ECO:0000256" key="7">
    <source>
        <dbReference type="RuleBase" id="RU361133"/>
    </source>
</evidence>
<keyword evidence="2 7" id="KW-0378">Hydrolase</keyword>
<keyword evidence="3 7" id="KW-0442">Lipid degradation</keyword>
<feature type="domain" description="C2" evidence="9">
    <location>
        <begin position="897"/>
        <end position="1025"/>
    </location>
</feature>
<dbReference type="FunFam" id="3.20.20.190:FF:000039">
    <property type="entry name" value="Phosphoinositide phospholipase C"/>
    <property type="match status" value="1"/>
</dbReference>
<dbReference type="CDD" id="cd00275">
    <property type="entry name" value="C2_PLC_like"/>
    <property type="match status" value="1"/>
</dbReference>
<dbReference type="SUPFAM" id="SSF49562">
    <property type="entry name" value="C2 domain (Calcium/lipid-binding domain, CaLB)"/>
    <property type="match status" value="1"/>
</dbReference>
<dbReference type="OrthoDB" id="269822at2759"/>
<dbReference type="GO" id="GO:0048015">
    <property type="term" value="P:phosphatidylinositol-mediated signaling"/>
    <property type="evidence" value="ECO:0007669"/>
    <property type="project" value="TreeGrafter"/>
</dbReference>
<evidence type="ECO:0000259" key="10">
    <source>
        <dbReference type="PROSITE" id="PS50008"/>
    </source>
</evidence>
<dbReference type="InterPro" id="IPR000008">
    <property type="entry name" value="C2_dom"/>
</dbReference>
<dbReference type="PANTHER" id="PTHR10336:SF36">
    <property type="entry name" value="1-PHOSPHATIDYLINOSITOL 4,5-BISPHOSPHATE PHOSPHODIESTERASE BETA-4"/>
    <property type="match status" value="1"/>
</dbReference>
<comment type="caution">
    <text evidence="12">The sequence shown here is derived from an EMBL/GenBank/DDBJ whole genome shotgun (WGS) entry which is preliminary data.</text>
</comment>
<dbReference type="CDD" id="cd13360">
    <property type="entry name" value="PH_PLC_fungal"/>
    <property type="match status" value="1"/>
</dbReference>
<evidence type="ECO:0000313" key="13">
    <source>
        <dbReference type="Proteomes" id="UP000789508"/>
    </source>
</evidence>
<dbReference type="PROSITE" id="PS50222">
    <property type="entry name" value="EF_HAND_2"/>
    <property type="match status" value="2"/>
</dbReference>
<feature type="region of interest" description="Disordered" evidence="8">
    <location>
        <begin position="16"/>
        <end position="130"/>
    </location>
</feature>
<protein>
    <recommendedName>
        <fullName evidence="7">Phosphoinositide phospholipase C</fullName>
        <ecNumber evidence="7">3.1.4.11</ecNumber>
    </recommendedName>
</protein>
<dbReference type="InterPro" id="IPR011993">
    <property type="entry name" value="PH-like_dom_sf"/>
</dbReference>
<dbReference type="GO" id="GO:0005509">
    <property type="term" value="F:calcium ion binding"/>
    <property type="evidence" value="ECO:0007669"/>
    <property type="project" value="InterPro"/>
</dbReference>
<gene>
    <name evidence="12" type="ORF">ALEPTO_LOCUS430</name>
</gene>
<feature type="region of interest" description="Disordered" evidence="8">
    <location>
        <begin position="738"/>
        <end position="780"/>
    </location>
</feature>
<dbReference type="InterPro" id="IPR001192">
    <property type="entry name" value="PI-PLC_fam"/>
</dbReference>
<dbReference type="InterPro" id="IPR001711">
    <property type="entry name" value="PLipase_C_Pinositol-sp_Y"/>
</dbReference>
<dbReference type="PROSITE" id="PS50007">
    <property type="entry name" value="PIPLC_X_DOMAIN"/>
    <property type="match status" value="1"/>
</dbReference>
<dbReference type="PROSITE" id="PS50008">
    <property type="entry name" value="PIPLC_Y_DOMAIN"/>
    <property type="match status" value="1"/>
</dbReference>
<evidence type="ECO:0000256" key="8">
    <source>
        <dbReference type="SAM" id="MobiDB-lite"/>
    </source>
</evidence>
<dbReference type="InterPro" id="IPR037755">
    <property type="entry name" value="Plc1_PH"/>
</dbReference>
<feature type="domain" description="EF-hand" evidence="11">
    <location>
        <begin position="456"/>
        <end position="491"/>
    </location>
</feature>
<dbReference type="InterPro" id="IPR002048">
    <property type="entry name" value="EF_hand_dom"/>
</dbReference>
<evidence type="ECO:0000256" key="3">
    <source>
        <dbReference type="ARBA" id="ARBA00022963"/>
    </source>
</evidence>
<dbReference type="Pfam" id="PF00168">
    <property type="entry name" value="C2"/>
    <property type="match status" value="1"/>
</dbReference>
<dbReference type="InterPro" id="IPR017946">
    <property type="entry name" value="PLC-like_Pdiesterase_TIM-brl"/>
</dbReference>
<dbReference type="Pfam" id="PF13499">
    <property type="entry name" value="EF-hand_7"/>
    <property type="match status" value="1"/>
</dbReference>
<evidence type="ECO:0000259" key="11">
    <source>
        <dbReference type="PROSITE" id="PS50222"/>
    </source>
</evidence>
<dbReference type="SUPFAM" id="SSF51695">
    <property type="entry name" value="PLC-like phosphodiesterases"/>
    <property type="match status" value="1"/>
</dbReference>
<dbReference type="Pfam" id="PF00387">
    <property type="entry name" value="PI-PLC-Y"/>
    <property type="match status" value="1"/>
</dbReference>
<dbReference type="EC" id="3.1.4.11" evidence="7"/>
<evidence type="ECO:0000259" key="9">
    <source>
        <dbReference type="PROSITE" id="PS50004"/>
    </source>
</evidence>
<dbReference type="Pfam" id="PF00388">
    <property type="entry name" value="PI-PLC-X"/>
    <property type="match status" value="1"/>
</dbReference>
<keyword evidence="5" id="KW-0807">Transducer</keyword>
<dbReference type="PANTHER" id="PTHR10336">
    <property type="entry name" value="PHOSPHOINOSITIDE-SPECIFIC PHOSPHOLIPASE C FAMILY PROTEIN"/>
    <property type="match status" value="1"/>
</dbReference>
<evidence type="ECO:0000256" key="2">
    <source>
        <dbReference type="ARBA" id="ARBA00022801"/>
    </source>
</evidence>
<sequence length="1049" mass="118668">MLARAVVAFVTLRNKFSKKRKHKDQKGAEEVEGKDNHEKTNILPMESDSRSIPFASSSQSEIPKATNPVKIKNDDASMNKDEIEPVIDSSSKKNLAISSSPKDKHSLDQNNSSDRSIDNENENGLPNTLSIEPTSISLESKASNISIEDSVGVLNQPFHVEPAEIEPKKPKAKSDLKIVTSSNFASKSDSNIANMQKNTSSGPNAGFSLNSSPRNSIILEKQPLATPVPIELSTSNSLTYTADMSSSARRILAHQQRRKSLVNEVVVSSIVTSEPVLTGNQSKDANSTPALTLGETQATIKQVNDPQTRKLRRQSTSYPALDKTSLSDSIYIDKALAEGISLTKVSAKKQRSRTFRIDVDQGRILWDSKKSGKVNIENIKELRVGEAARYYREHFNLSSEVEPKWVTIIYVDSGKYKTLHLIAPSLETSRLWVKTLEKLYQHRKDMMGGLGHMRRRQSLWLRQYWKQADKDGNSKLAVDEVVRLCHQLNINLSKNLLKQKFDEADEGKRGELEFADFQRFVKLIKRRQELEELFESLAKTNQDINLAEEDYGYVYQKFLDNDRKAMTLEGFTSFLMSSDNPVFCSEHSKLFQDMTQPLSHYFIDSSHNTYLLGYQLKGESSIEGYIRVLQRGCRCVEIDCWDGTDGPIVTHGHTLTSKISFQDTISAIRSYAFKASPYPLILSLEIHCSLEQQTKMAQILRETLGGFLVTEALSEHEKALPSPADLLYKILIKGKNIPHDNAEEGSTTDTESATDTESEAESSKETPHHPKKKVKNKTKPRVSKELSDLVIYCSAVKFKGFEHHHEKSNFRQMSSFSERASVRLGKAERNAFIRHNIRQLSRIYPAGTRIKSSNYEPHHHWMFGNQLVALNWQKFDVGMQMNQAMFAVNGRCGYVLKPKSLRDPPPINSSESSLTHISTRHLKIEQLPRPRDQTKGDIVDPFVELELFVPGAEVQKFKTKTIPNNGFNPIWKETFTFHINCEELALAFLRFSVYDEDVRNNEFIASYCISVASLQPGYRHVQLNDGNGEQYLFTSLFIRSTFILPENNI</sequence>
<dbReference type="PROSITE" id="PS50004">
    <property type="entry name" value="C2"/>
    <property type="match status" value="1"/>
</dbReference>
<comment type="function">
    <text evidence="6">The production of the second messenger molecules diacylglycerol (DAG) and inositol 1,4,5-trisphosphate (IP3) is mediated by activated phosphatidylinositol-specific phospholipase C enzymes.</text>
</comment>
<dbReference type="Gene3D" id="2.30.29.30">
    <property type="entry name" value="Pleckstrin-homology domain (PH domain)/Phosphotyrosine-binding domain (PTB)"/>
    <property type="match status" value="1"/>
</dbReference>
<accession>A0A9N8YRZ5</accession>
<evidence type="ECO:0000256" key="5">
    <source>
        <dbReference type="ARBA" id="ARBA00023224"/>
    </source>
</evidence>
<comment type="catalytic activity">
    <reaction evidence="1 7">
        <text>a 1,2-diacyl-sn-glycero-3-phospho-(1D-myo-inositol-4,5-bisphosphate) + H2O = 1D-myo-inositol 1,4,5-trisphosphate + a 1,2-diacyl-sn-glycerol + H(+)</text>
        <dbReference type="Rhea" id="RHEA:33179"/>
        <dbReference type="ChEBI" id="CHEBI:15377"/>
        <dbReference type="ChEBI" id="CHEBI:15378"/>
        <dbReference type="ChEBI" id="CHEBI:17815"/>
        <dbReference type="ChEBI" id="CHEBI:58456"/>
        <dbReference type="ChEBI" id="CHEBI:203600"/>
        <dbReference type="EC" id="3.1.4.11"/>
    </reaction>
</comment>
<feature type="domain" description="EF-hand" evidence="11">
    <location>
        <begin position="492"/>
        <end position="527"/>
    </location>
</feature>
<evidence type="ECO:0000256" key="1">
    <source>
        <dbReference type="ARBA" id="ARBA00001195"/>
    </source>
</evidence>
<dbReference type="SMART" id="SM00149">
    <property type="entry name" value="PLCYc"/>
    <property type="match status" value="1"/>
</dbReference>
<evidence type="ECO:0000256" key="6">
    <source>
        <dbReference type="ARBA" id="ARBA00059664"/>
    </source>
</evidence>
<feature type="domain" description="PI-PLC Y-box" evidence="10">
    <location>
        <begin position="786"/>
        <end position="902"/>
    </location>
</feature>
<name>A0A9N8YRZ5_9GLOM</name>
<dbReference type="SUPFAM" id="SSF47473">
    <property type="entry name" value="EF-hand"/>
    <property type="match status" value="1"/>
</dbReference>
<dbReference type="Gene3D" id="3.20.20.190">
    <property type="entry name" value="Phosphatidylinositol (PI) phosphodiesterase"/>
    <property type="match status" value="1"/>
</dbReference>
<reference evidence="12" key="1">
    <citation type="submission" date="2021-06" db="EMBL/GenBank/DDBJ databases">
        <authorList>
            <person name="Kallberg Y."/>
            <person name="Tangrot J."/>
            <person name="Rosling A."/>
        </authorList>
    </citation>
    <scope>NUCLEOTIDE SEQUENCE</scope>
    <source>
        <strain evidence="12">FL130A</strain>
    </source>
</reference>
<keyword evidence="13" id="KW-1185">Reference proteome</keyword>
<dbReference type="InterPro" id="IPR000909">
    <property type="entry name" value="PLipase_C_PInositol-sp_X_dom"/>
</dbReference>
<dbReference type="Proteomes" id="UP000789508">
    <property type="component" value="Unassembled WGS sequence"/>
</dbReference>
<dbReference type="SUPFAM" id="SSF50729">
    <property type="entry name" value="PH domain-like"/>
    <property type="match status" value="1"/>
</dbReference>
<feature type="compositionally biased region" description="Basic residues" evidence="8">
    <location>
        <begin position="769"/>
        <end position="780"/>
    </location>
</feature>
<dbReference type="InterPro" id="IPR035892">
    <property type="entry name" value="C2_domain_sf"/>
</dbReference>
<organism evidence="12 13">
    <name type="scientific">Ambispora leptoticha</name>
    <dbReference type="NCBI Taxonomy" id="144679"/>
    <lineage>
        <taxon>Eukaryota</taxon>
        <taxon>Fungi</taxon>
        <taxon>Fungi incertae sedis</taxon>
        <taxon>Mucoromycota</taxon>
        <taxon>Glomeromycotina</taxon>
        <taxon>Glomeromycetes</taxon>
        <taxon>Archaeosporales</taxon>
        <taxon>Ambisporaceae</taxon>
        <taxon>Ambispora</taxon>
    </lineage>
</organism>
<dbReference type="Gene3D" id="2.60.40.150">
    <property type="entry name" value="C2 domain"/>
    <property type="match status" value="1"/>
</dbReference>
<keyword evidence="4 7" id="KW-0443">Lipid metabolism</keyword>
<evidence type="ECO:0000256" key="4">
    <source>
        <dbReference type="ARBA" id="ARBA00023098"/>
    </source>
</evidence>
<dbReference type="InterPro" id="IPR011992">
    <property type="entry name" value="EF-hand-dom_pair"/>
</dbReference>
<evidence type="ECO:0000313" key="12">
    <source>
        <dbReference type="EMBL" id="CAG8442543.1"/>
    </source>
</evidence>
<dbReference type="SMART" id="SM00239">
    <property type="entry name" value="C2"/>
    <property type="match status" value="1"/>
</dbReference>
<feature type="compositionally biased region" description="Basic and acidic residues" evidence="8">
    <location>
        <begin position="71"/>
        <end position="83"/>
    </location>
</feature>